<feature type="region of interest" description="Disordered" evidence="1">
    <location>
        <begin position="1"/>
        <end position="58"/>
    </location>
</feature>
<dbReference type="EMBL" id="PQIB02000013">
    <property type="protein sequence ID" value="RLM73311.1"/>
    <property type="molecule type" value="Genomic_DNA"/>
</dbReference>
<dbReference type="OrthoDB" id="678620at2759"/>
<name>A0A3L6Q581_PANMI</name>
<proteinExistence type="predicted"/>
<evidence type="ECO:0000256" key="1">
    <source>
        <dbReference type="SAM" id="MobiDB-lite"/>
    </source>
</evidence>
<evidence type="ECO:0000313" key="2">
    <source>
        <dbReference type="EMBL" id="RLM73311.1"/>
    </source>
</evidence>
<evidence type="ECO:0000313" key="3">
    <source>
        <dbReference type="Proteomes" id="UP000275267"/>
    </source>
</evidence>
<protein>
    <submittedName>
        <fullName evidence="2">Uncharacterized protein</fullName>
    </submittedName>
</protein>
<gene>
    <name evidence="2" type="ORF">C2845_PM15G00980</name>
</gene>
<accession>A0A3L6Q581</accession>
<feature type="compositionally biased region" description="Low complexity" evidence="1">
    <location>
        <begin position="13"/>
        <end position="26"/>
    </location>
</feature>
<reference evidence="3" key="1">
    <citation type="journal article" date="2019" name="Nat. Commun.">
        <title>The genome of broomcorn millet.</title>
        <authorList>
            <person name="Zou C."/>
            <person name="Miki D."/>
            <person name="Li D."/>
            <person name="Tang Q."/>
            <person name="Xiao L."/>
            <person name="Rajput S."/>
            <person name="Deng P."/>
            <person name="Jia W."/>
            <person name="Huang R."/>
            <person name="Zhang M."/>
            <person name="Sun Y."/>
            <person name="Hu J."/>
            <person name="Fu X."/>
            <person name="Schnable P.S."/>
            <person name="Li F."/>
            <person name="Zhang H."/>
            <person name="Feng B."/>
            <person name="Zhu X."/>
            <person name="Liu R."/>
            <person name="Schnable J.C."/>
            <person name="Zhu J.-K."/>
            <person name="Zhang H."/>
        </authorList>
    </citation>
    <scope>NUCLEOTIDE SEQUENCE [LARGE SCALE GENOMIC DNA]</scope>
</reference>
<keyword evidence="3" id="KW-1185">Reference proteome</keyword>
<dbReference type="Proteomes" id="UP000275267">
    <property type="component" value="Unassembled WGS sequence"/>
</dbReference>
<feature type="region of interest" description="Disordered" evidence="1">
    <location>
        <begin position="87"/>
        <end position="115"/>
    </location>
</feature>
<sequence>MAPPRVAGLALHAPRGAPRSAPSAAQPSPPRHTCSRRSSVPPSRKLPPELRTGSGSPSTKAAFLCCVHGPRQTLAYPNRQIDGKRYSRFPIDSIPMGEHQRRRRRGSSENRAHQRAVLPLAPRLGAPARASPRRATSGSAASFLGTVDAALGCYLAPTLEHLCVSHITDQHGRDLRIPAGRIAPWLHFAAEHVVGELNLYLRVPQTFVGSTPEDVGEEAVLELLVCERAVQRTHAHQRSGWMAETS</sequence>
<comment type="caution">
    <text evidence="2">The sequence shown here is derived from an EMBL/GenBank/DDBJ whole genome shotgun (WGS) entry which is preliminary data.</text>
</comment>
<dbReference type="AlphaFoldDB" id="A0A3L6Q581"/>
<organism evidence="2 3">
    <name type="scientific">Panicum miliaceum</name>
    <name type="common">Proso millet</name>
    <name type="synonym">Broomcorn millet</name>
    <dbReference type="NCBI Taxonomy" id="4540"/>
    <lineage>
        <taxon>Eukaryota</taxon>
        <taxon>Viridiplantae</taxon>
        <taxon>Streptophyta</taxon>
        <taxon>Embryophyta</taxon>
        <taxon>Tracheophyta</taxon>
        <taxon>Spermatophyta</taxon>
        <taxon>Magnoliopsida</taxon>
        <taxon>Liliopsida</taxon>
        <taxon>Poales</taxon>
        <taxon>Poaceae</taxon>
        <taxon>PACMAD clade</taxon>
        <taxon>Panicoideae</taxon>
        <taxon>Panicodae</taxon>
        <taxon>Paniceae</taxon>
        <taxon>Panicinae</taxon>
        <taxon>Panicum</taxon>
        <taxon>Panicum sect. Panicum</taxon>
    </lineage>
</organism>